<comment type="similarity">
    <text evidence="1">Belongs to the LysR transcriptional regulatory family.</text>
</comment>
<keyword evidence="2" id="KW-0805">Transcription regulation</keyword>
<proteinExistence type="inferred from homology"/>
<dbReference type="Pfam" id="PF00126">
    <property type="entry name" value="HTH_1"/>
    <property type="match status" value="1"/>
</dbReference>
<dbReference type="EMBL" id="RZNY01000058">
    <property type="protein sequence ID" value="RUT38516.1"/>
    <property type="molecule type" value="Genomic_DNA"/>
</dbReference>
<evidence type="ECO:0000256" key="2">
    <source>
        <dbReference type="ARBA" id="ARBA00023015"/>
    </source>
</evidence>
<keyword evidence="4" id="KW-0804">Transcription</keyword>
<keyword evidence="7" id="KW-1185">Reference proteome</keyword>
<dbReference type="Pfam" id="PF03466">
    <property type="entry name" value="LysR_substrate"/>
    <property type="match status" value="1"/>
</dbReference>
<protein>
    <submittedName>
        <fullName evidence="6">LysR family transcriptional regulator</fullName>
    </submittedName>
</protein>
<sequence length="297" mass="33417">MIVDTLKVFVTVVEQSNFSRAAEILNLSQPGVSLHIRNLENEFGVKLLHRSSKQVKTTEAGHILYARAKQILSQYEAASEEISLLRNEVTGSLKIGASFTIGEYILPRLLSQFVNQYPQVDVHVNIANTEEIAHGIHTHELDIGLVEGETEYPEIQLNPPFMEDEMVLITPSGHPLTSLRNINSSMLHDLVWVFRESGSGTRAFSDQFIENLGLRVKRSFVFNSSQGVKEAVIAGLGVAMLSRLVIHKELESGNLQSIQINEQRLSRNFYVLQDPKSSLDTMAVKMFIQKLRQFENE</sequence>
<dbReference type="InterPro" id="IPR005119">
    <property type="entry name" value="LysR_subst-bd"/>
</dbReference>
<dbReference type="SUPFAM" id="SSF46785">
    <property type="entry name" value="Winged helix' DNA-binding domain"/>
    <property type="match status" value="1"/>
</dbReference>
<gene>
    <name evidence="6" type="ORF">EJP82_27185</name>
</gene>
<dbReference type="PROSITE" id="PS50931">
    <property type="entry name" value="HTH_LYSR"/>
    <property type="match status" value="1"/>
</dbReference>
<dbReference type="RefSeq" id="WP_127195201.1">
    <property type="nucleotide sequence ID" value="NZ_RZNY01000058.1"/>
</dbReference>
<keyword evidence="3" id="KW-0238">DNA-binding</keyword>
<dbReference type="CDD" id="cd08420">
    <property type="entry name" value="PBP2_CysL_like"/>
    <property type="match status" value="1"/>
</dbReference>
<dbReference type="FunFam" id="1.10.10.10:FF:000001">
    <property type="entry name" value="LysR family transcriptional regulator"/>
    <property type="match status" value="1"/>
</dbReference>
<dbReference type="Gene3D" id="1.10.10.10">
    <property type="entry name" value="Winged helix-like DNA-binding domain superfamily/Winged helix DNA-binding domain"/>
    <property type="match status" value="1"/>
</dbReference>
<evidence type="ECO:0000256" key="3">
    <source>
        <dbReference type="ARBA" id="ARBA00023125"/>
    </source>
</evidence>
<dbReference type="GO" id="GO:0000976">
    <property type="term" value="F:transcription cis-regulatory region binding"/>
    <property type="evidence" value="ECO:0007669"/>
    <property type="project" value="TreeGrafter"/>
</dbReference>
<evidence type="ECO:0000259" key="5">
    <source>
        <dbReference type="PROSITE" id="PS50931"/>
    </source>
</evidence>
<dbReference type="GO" id="GO:0003700">
    <property type="term" value="F:DNA-binding transcription factor activity"/>
    <property type="evidence" value="ECO:0007669"/>
    <property type="project" value="InterPro"/>
</dbReference>
<dbReference type="PRINTS" id="PR00039">
    <property type="entry name" value="HTHLYSR"/>
</dbReference>
<accession>A0A3S1BE06</accession>
<evidence type="ECO:0000256" key="4">
    <source>
        <dbReference type="ARBA" id="ARBA00023163"/>
    </source>
</evidence>
<organism evidence="6 7">
    <name type="scientific">Paenibacillus anaericanus</name>
    <dbReference type="NCBI Taxonomy" id="170367"/>
    <lineage>
        <taxon>Bacteria</taxon>
        <taxon>Bacillati</taxon>
        <taxon>Bacillota</taxon>
        <taxon>Bacilli</taxon>
        <taxon>Bacillales</taxon>
        <taxon>Paenibacillaceae</taxon>
        <taxon>Paenibacillus</taxon>
    </lineage>
</organism>
<dbReference type="InterPro" id="IPR036388">
    <property type="entry name" value="WH-like_DNA-bd_sf"/>
</dbReference>
<dbReference type="InterPro" id="IPR000847">
    <property type="entry name" value="LysR_HTH_N"/>
</dbReference>
<name>A0A3S1BE06_9BACL</name>
<evidence type="ECO:0000256" key="1">
    <source>
        <dbReference type="ARBA" id="ARBA00009437"/>
    </source>
</evidence>
<dbReference type="Proteomes" id="UP000279446">
    <property type="component" value="Unassembled WGS sequence"/>
</dbReference>
<feature type="domain" description="HTH lysR-type" evidence="5">
    <location>
        <begin position="1"/>
        <end position="58"/>
    </location>
</feature>
<dbReference type="PANTHER" id="PTHR30126:SF39">
    <property type="entry name" value="HTH-TYPE TRANSCRIPTIONAL REGULATOR CYSL"/>
    <property type="match status" value="1"/>
</dbReference>
<dbReference type="OrthoDB" id="9785745at2"/>
<evidence type="ECO:0000313" key="7">
    <source>
        <dbReference type="Proteomes" id="UP000279446"/>
    </source>
</evidence>
<dbReference type="PANTHER" id="PTHR30126">
    <property type="entry name" value="HTH-TYPE TRANSCRIPTIONAL REGULATOR"/>
    <property type="match status" value="1"/>
</dbReference>
<dbReference type="SUPFAM" id="SSF53850">
    <property type="entry name" value="Periplasmic binding protein-like II"/>
    <property type="match status" value="1"/>
</dbReference>
<dbReference type="InterPro" id="IPR036390">
    <property type="entry name" value="WH_DNA-bd_sf"/>
</dbReference>
<dbReference type="Gene3D" id="3.40.190.290">
    <property type="match status" value="1"/>
</dbReference>
<dbReference type="AlphaFoldDB" id="A0A3S1BE06"/>
<evidence type="ECO:0000313" key="6">
    <source>
        <dbReference type="EMBL" id="RUT38516.1"/>
    </source>
</evidence>
<reference evidence="6 7" key="1">
    <citation type="submission" date="2018-12" db="EMBL/GenBank/DDBJ databases">
        <authorList>
            <person name="Sun L."/>
            <person name="Chen Z."/>
        </authorList>
    </citation>
    <scope>NUCLEOTIDE SEQUENCE [LARGE SCALE GENOMIC DNA]</scope>
    <source>
        <strain evidence="6 7">DSM 15890</strain>
    </source>
</reference>
<comment type="caution">
    <text evidence="6">The sequence shown here is derived from an EMBL/GenBank/DDBJ whole genome shotgun (WGS) entry which is preliminary data.</text>
</comment>